<dbReference type="GO" id="GO:0051604">
    <property type="term" value="P:protein maturation"/>
    <property type="evidence" value="ECO:0007669"/>
    <property type="project" value="TreeGrafter"/>
</dbReference>
<sequence>MILSKTGIRHKEDLVPPANGVDVGIIKIGDGRVMSVTTDPFYFDPVFGYEDSAWFAYHILASDLLTSGANPDYMTVDLNLPLSMTDEEISRMWNAFTEEAARFGTSIITGHTARYAGTSFPMIGGITAMGFIGEDEYVTSAMARPGDKVVLTKTPAIEAAALLTRLFPGTIKAKLGDELFSYGVDLFRKLTTVHESLVCKRFGLRTRVTAMHDVTEGGLLGALFEIADSSGNGIRIHEDSIKVDDYVKRVCSIFSIDPLMAISEGALLITVKPDHAEDLVSSLKANGIDANVIGEMTADPSERIIVGREKRTIGPPQKDPFWTAVEFGISEDWK</sequence>
<dbReference type="InterPro" id="IPR036921">
    <property type="entry name" value="PurM-like_N_sf"/>
</dbReference>
<dbReference type="SUPFAM" id="SSF55326">
    <property type="entry name" value="PurM N-terminal domain-like"/>
    <property type="match status" value="1"/>
</dbReference>
<dbReference type="EnsemblBacteria" id="CAC12402">
    <property type="protein sequence ID" value="CAC12402"/>
    <property type="gene ID" value="CAC12402"/>
</dbReference>
<dbReference type="Pfam" id="PF02769">
    <property type="entry name" value="AIRS_C"/>
    <property type="match status" value="1"/>
</dbReference>
<organism evidence="4 5">
    <name type="scientific">Thermoplasma acidophilum (strain ATCC 25905 / DSM 1728 / JCM 9062 / NBRC 15155 / AMRC-C165)</name>
    <dbReference type="NCBI Taxonomy" id="273075"/>
    <lineage>
        <taxon>Archaea</taxon>
        <taxon>Methanobacteriati</taxon>
        <taxon>Thermoplasmatota</taxon>
        <taxon>Thermoplasmata</taxon>
        <taxon>Thermoplasmatales</taxon>
        <taxon>Thermoplasmataceae</taxon>
        <taxon>Thermoplasma</taxon>
    </lineage>
</organism>
<dbReference type="Proteomes" id="UP000001024">
    <property type="component" value="Chromosome"/>
</dbReference>
<dbReference type="KEGG" id="tac:Ta1278"/>
<dbReference type="AlphaFoldDB" id="Q9HIQ3"/>
<dbReference type="HOGENOM" id="CLU_041631_0_0_2"/>
<feature type="domain" description="PurM-like C-terminal" evidence="3">
    <location>
        <begin position="144"/>
        <end position="306"/>
    </location>
</feature>
<proteinExistence type="inferred from homology"/>
<dbReference type="SMR" id="Q9HIQ3"/>
<reference evidence="4 5" key="1">
    <citation type="journal article" date="2000" name="Nature">
        <title>The genome sequence of the thermoacidophilic scavenger Thermoplasma acidophilum.</title>
        <authorList>
            <person name="Ruepp A."/>
            <person name="Graml W."/>
            <person name="Santos-Martinez M.L."/>
            <person name="Koretke K.K."/>
            <person name="Volker C."/>
            <person name="Mewes H.W."/>
            <person name="Frishman D."/>
            <person name="Stocker S."/>
            <person name="Lupas A.N."/>
            <person name="Baumeister W."/>
        </authorList>
    </citation>
    <scope>NUCLEOTIDE SEQUENCE [LARGE SCALE GENOMIC DNA]</scope>
    <source>
        <strain evidence="5">ATCC 25905 / DSM 1728 / JCM 9062 / NBRC 15155 / AMRC-C165</strain>
    </source>
</reference>
<dbReference type="InterPro" id="IPR011854">
    <property type="entry name" value="HypE"/>
</dbReference>
<gene>
    <name evidence="4" type="ordered locus">Ta1278</name>
</gene>
<evidence type="ECO:0000259" key="2">
    <source>
        <dbReference type="Pfam" id="PF00586"/>
    </source>
</evidence>
<dbReference type="InterPro" id="IPR016188">
    <property type="entry name" value="PurM-like_N"/>
</dbReference>
<name>Q9HIQ3_THEAC</name>
<dbReference type="SUPFAM" id="SSF56042">
    <property type="entry name" value="PurM C-terminal domain-like"/>
    <property type="match status" value="1"/>
</dbReference>
<evidence type="ECO:0000313" key="4">
    <source>
        <dbReference type="EMBL" id="CAC12402.1"/>
    </source>
</evidence>
<protein>
    <submittedName>
        <fullName evidence="4">Hydrogenase expression/formation protein (Anabaena hupE) related protein</fullName>
    </submittedName>
</protein>
<comment type="similarity">
    <text evidence="1">Belongs to the HypE family.</text>
</comment>
<dbReference type="eggNOG" id="arCOG00636">
    <property type="taxonomic scope" value="Archaea"/>
</dbReference>
<dbReference type="Gene3D" id="3.90.650.10">
    <property type="entry name" value="PurM-like C-terminal domain"/>
    <property type="match status" value="1"/>
</dbReference>
<dbReference type="PANTHER" id="PTHR30303:SF4">
    <property type="entry name" value="HYDROGENASE EXPRESSION_FORMATION PROTEIN HYPE"/>
    <property type="match status" value="1"/>
</dbReference>
<evidence type="ECO:0000259" key="3">
    <source>
        <dbReference type="Pfam" id="PF02769"/>
    </source>
</evidence>
<dbReference type="InParanoid" id="Q9HIQ3"/>
<dbReference type="Gene3D" id="3.30.1330.10">
    <property type="entry name" value="PurM-like, N-terminal domain"/>
    <property type="match status" value="1"/>
</dbReference>
<accession>Q9HIQ3</accession>
<dbReference type="InterPro" id="IPR010918">
    <property type="entry name" value="PurM-like_C_dom"/>
</dbReference>
<evidence type="ECO:0000256" key="1">
    <source>
        <dbReference type="ARBA" id="ARBA00006243"/>
    </source>
</evidence>
<dbReference type="CDD" id="cd06061">
    <property type="entry name" value="PurM-like1"/>
    <property type="match status" value="1"/>
</dbReference>
<feature type="domain" description="PurM-like N-terminal" evidence="2">
    <location>
        <begin position="22"/>
        <end position="130"/>
    </location>
</feature>
<dbReference type="PANTHER" id="PTHR30303">
    <property type="entry name" value="HYDROGENASE ISOENZYMES FORMATION PROTEIN HYPE"/>
    <property type="match status" value="1"/>
</dbReference>
<dbReference type="PaxDb" id="273075-Ta1278"/>
<dbReference type="PIRSF" id="PIRSF005644">
    <property type="entry name" value="Hdrgns_mtr_HypE"/>
    <property type="match status" value="1"/>
</dbReference>
<keyword evidence="5" id="KW-1185">Reference proteome</keyword>
<evidence type="ECO:0000313" key="5">
    <source>
        <dbReference type="Proteomes" id="UP000001024"/>
    </source>
</evidence>
<dbReference type="InterPro" id="IPR036676">
    <property type="entry name" value="PurM-like_C_sf"/>
</dbReference>
<dbReference type="Pfam" id="PF00586">
    <property type="entry name" value="AIRS"/>
    <property type="match status" value="1"/>
</dbReference>
<dbReference type="STRING" id="273075.gene:9572502"/>
<dbReference type="DNASU" id="1456764"/>
<dbReference type="EMBL" id="AL445067">
    <property type="protein sequence ID" value="CAC12402.1"/>
    <property type="molecule type" value="Genomic_DNA"/>
</dbReference>